<comment type="caution">
    <text evidence="1">The sequence shown here is derived from an EMBL/GenBank/DDBJ whole genome shotgun (WGS) entry which is preliminary data.</text>
</comment>
<evidence type="ECO:0000313" key="2">
    <source>
        <dbReference type="Proteomes" id="UP001575105"/>
    </source>
</evidence>
<dbReference type="RefSeq" id="WP_425345882.1">
    <property type="nucleotide sequence ID" value="NZ_JBGUBD010000006.1"/>
</dbReference>
<reference evidence="1 2" key="1">
    <citation type="submission" date="2024-08" db="EMBL/GenBank/DDBJ databases">
        <title>Whole-genome sequencing of halo(alkali)philic microorganisms from hypersaline lakes.</title>
        <authorList>
            <person name="Sorokin D.Y."/>
            <person name="Merkel A.Y."/>
            <person name="Messina E."/>
            <person name="Yakimov M."/>
        </authorList>
    </citation>
    <scope>NUCLEOTIDE SEQUENCE [LARGE SCALE GENOMIC DNA]</scope>
    <source>
        <strain evidence="1 2">AB-hyl4</strain>
    </source>
</reference>
<accession>A0ABV4U826</accession>
<name>A0ABV4U826_9BACT</name>
<proteinExistence type="predicted"/>
<keyword evidence="2" id="KW-1185">Reference proteome</keyword>
<dbReference type="EMBL" id="JBGUBD010000006">
    <property type="protein sequence ID" value="MFA9478964.1"/>
    <property type="molecule type" value="Genomic_DNA"/>
</dbReference>
<sequence>MNTTDTTNNTTVPMLVQGTMAAMDCIRWVLDEAKWPVTPADLVQPVRIEPTYAVGKRRPDGFRITVAGAIVVTANIPNHTADIVLDGKPVHPDDRSYRTGLYADAIAHLHCMGVLPSRDSRFIMVGR</sequence>
<gene>
    <name evidence="1" type="ORF">ACERK3_11775</name>
</gene>
<evidence type="ECO:0000313" key="1">
    <source>
        <dbReference type="EMBL" id="MFA9478964.1"/>
    </source>
</evidence>
<protein>
    <submittedName>
        <fullName evidence="1">Uncharacterized protein</fullName>
    </submittedName>
</protein>
<organism evidence="1 2">
    <name type="scientific">Natronomicrosphaera hydrolytica</name>
    <dbReference type="NCBI Taxonomy" id="3242702"/>
    <lineage>
        <taxon>Bacteria</taxon>
        <taxon>Pseudomonadati</taxon>
        <taxon>Planctomycetota</taxon>
        <taxon>Phycisphaerae</taxon>
        <taxon>Phycisphaerales</taxon>
        <taxon>Phycisphaeraceae</taxon>
        <taxon>Natronomicrosphaera</taxon>
    </lineage>
</organism>
<dbReference type="Proteomes" id="UP001575105">
    <property type="component" value="Unassembled WGS sequence"/>
</dbReference>